<evidence type="ECO:0000313" key="2">
    <source>
        <dbReference type="Proteomes" id="UP000887116"/>
    </source>
</evidence>
<protein>
    <submittedName>
        <fullName evidence="1">Uncharacterized protein</fullName>
    </submittedName>
</protein>
<evidence type="ECO:0000313" key="1">
    <source>
        <dbReference type="EMBL" id="GFQ89334.1"/>
    </source>
</evidence>
<accession>A0A8X6HMG1</accession>
<gene>
    <name evidence="1" type="ORF">TNCT_377181</name>
</gene>
<dbReference type="Proteomes" id="UP000887116">
    <property type="component" value="Unassembled WGS sequence"/>
</dbReference>
<dbReference type="AlphaFoldDB" id="A0A8X6HMG1"/>
<reference evidence="1" key="1">
    <citation type="submission" date="2020-07" db="EMBL/GenBank/DDBJ databases">
        <title>Multicomponent nature underlies the extraordinary mechanical properties of spider dragline silk.</title>
        <authorList>
            <person name="Kono N."/>
            <person name="Nakamura H."/>
            <person name="Mori M."/>
            <person name="Yoshida Y."/>
            <person name="Ohtoshi R."/>
            <person name="Malay A.D."/>
            <person name="Moran D.A.P."/>
            <person name="Tomita M."/>
            <person name="Numata K."/>
            <person name="Arakawa K."/>
        </authorList>
    </citation>
    <scope>NUCLEOTIDE SEQUENCE</scope>
</reference>
<comment type="caution">
    <text evidence="1">The sequence shown here is derived from an EMBL/GenBank/DDBJ whole genome shotgun (WGS) entry which is preliminary data.</text>
</comment>
<dbReference type="EMBL" id="BMAO01023544">
    <property type="protein sequence ID" value="GFQ89334.1"/>
    <property type="molecule type" value="Genomic_DNA"/>
</dbReference>
<organism evidence="1 2">
    <name type="scientific">Trichonephila clavata</name>
    <name type="common">Joro spider</name>
    <name type="synonym">Nephila clavata</name>
    <dbReference type="NCBI Taxonomy" id="2740835"/>
    <lineage>
        <taxon>Eukaryota</taxon>
        <taxon>Metazoa</taxon>
        <taxon>Ecdysozoa</taxon>
        <taxon>Arthropoda</taxon>
        <taxon>Chelicerata</taxon>
        <taxon>Arachnida</taxon>
        <taxon>Araneae</taxon>
        <taxon>Araneomorphae</taxon>
        <taxon>Entelegynae</taxon>
        <taxon>Araneoidea</taxon>
        <taxon>Nephilidae</taxon>
        <taxon>Trichonephila</taxon>
    </lineage>
</organism>
<proteinExistence type="predicted"/>
<name>A0A8X6HMG1_TRICU</name>
<sequence length="122" mass="14442">MHVHPKEEKRFRTLRMKLLWAFQNIELRKVKNAVSAAQRRAFVEMIPYVFTTANTEGKVFDFRFFFLLTCHDRKTELGFYFITEISDVRGLDNHCIVERRSLSLVKFTESGTLRIGNYAMQS</sequence>
<keyword evidence="2" id="KW-1185">Reference proteome</keyword>